<keyword evidence="2" id="KW-0472">Membrane</keyword>
<name>A0A8J7MBF9_9BACT</name>
<dbReference type="RefSeq" id="WP_200310513.1">
    <property type="nucleotide sequence ID" value="NZ_JAENIM010000022.1"/>
</dbReference>
<sequence length="119" mass="14027">MPLLAKKDRSPTGRSERASDELASQEQKLLDEIQRLRDFVENEPDRLRQAEDEAARILPPMDDLDDRRRERSFYERYGRGEIKNERRKQQLSGFLIFLLISASVAMGYWVYLIIQQAIV</sequence>
<comment type="caution">
    <text evidence="3">The sequence shown here is derived from an EMBL/GenBank/DDBJ whole genome shotgun (WGS) entry which is preliminary data.</text>
</comment>
<feature type="region of interest" description="Disordered" evidence="1">
    <location>
        <begin position="1"/>
        <end position="24"/>
    </location>
</feature>
<dbReference type="Proteomes" id="UP000624703">
    <property type="component" value="Unassembled WGS sequence"/>
</dbReference>
<dbReference type="AlphaFoldDB" id="A0A8J7MBF9"/>
<evidence type="ECO:0000256" key="2">
    <source>
        <dbReference type="SAM" id="Phobius"/>
    </source>
</evidence>
<reference evidence="3" key="1">
    <citation type="submission" date="2021-01" db="EMBL/GenBank/DDBJ databases">
        <title>Modified the classification status of verrucomicrobia.</title>
        <authorList>
            <person name="Feng X."/>
        </authorList>
    </citation>
    <scope>NUCLEOTIDE SEQUENCE</scope>
    <source>
        <strain evidence="3">_KCTC 22039</strain>
    </source>
</reference>
<proteinExistence type="predicted"/>
<dbReference type="EMBL" id="JAENIM010000022">
    <property type="protein sequence ID" value="MBK1790479.1"/>
    <property type="molecule type" value="Genomic_DNA"/>
</dbReference>
<evidence type="ECO:0000313" key="3">
    <source>
        <dbReference type="EMBL" id="MBK1790479.1"/>
    </source>
</evidence>
<keyword evidence="2" id="KW-1133">Transmembrane helix</keyword>
<evidence type="ECO:0000313" key="4">
    <source>
        <dbReference type="Proteomes" id="UP000624703"/>
    </source>
</evidence>
<keyword evidence="2" id="KW-0812">Transmembrane</keyword>
<evidence type="ECO:0000256" key="1">
    <source>
        <dbReference type="SAM" id="MobiDB-lite"/>
    </source>
</evidence>
<organism evidence="3 4">
    <name type="scientific">Persicirhabdus sediminis</name>
    <dbReference type="NCBI Taxonomy" id="454144"/>
    <lineage>
        <taxon>Bacteria</taxon>
        <taxon>Pseudomonadati</taxon>
        <taxon>Verrucomicrobiota</taxon>
        <taxon>Verrucomicrobiia</taxon>
        <taxon>Verrucomicrobiales</taxon>
        <taxon>Verrucomicrobiaceae</taxon>
        <taxon>Persicirhabdus</taxon>
    </lineage>
</organism>
<feature type="compositionally biased region" description="Basic and acidic residues" evidence="1">
    <location>
        <begin position="1"/>
        <end position="20"/>
    </location>
</feature>
<accession>A0A8J7MBF9</accession>
<keyword evidence="4" id="KW-1185">Reference proteome</keyword>
<gene>
    <name evidence="3" type="ORF">JIN82_04820</name>
</gene>
<feature type="transmembrane region" description="Helical" evidence="2">
    <location>
        <begin position="93"/>
        <end position="114"/>
    </location>
</feature>
<protein>
    <submittedName>
        <fullName evidence="3">Uncharacterized protein</fullName>
    </submittedName>
</protein>